<dbReference type="Gramene" id="TraesLAC2D03G01237450.1">
    <property type="protein sequence ID" value="TraesLAC2D03G01237450.1"/>
    <property type="gene ID" value="TraesLAC2D03G01237450"/>
</dbReference>
<dbReference type="Gramene" id="TraesCLE_scaffold_050790_01G000500.1">
    <property type="protein sequence ID" value="TraesCLE_scaffold_050790_01G000500.1"/>
    <property type="gene ID" value="TraesCLE_scaffold_050790_01G000500"/>
</dbReference>
<dbReference type="Proteomes" id="UP000019116">
    <property type="component" value="Chromosome 2D"/>
</dbReference>
<dbReference type="Gramene" id="TraesWEE_scaffold_056229_01G000500.1">
    <property type="protein sequence ID" value="TraesWEE_scaffold_056229_01G000500.1"/>
    <property type="gene ID" value="TraesWEE_scaffold_056229_01G000500"/>
</dbReference>
<feature type="region of interest" description="Disordered" evidence="1">
    <location>
        <begin position="92"/>
        <end position="157"/>
    </location>
</feature>
<dbReference type="Gramene" id="TraesCS2D03G1189300.1">
    <property type="protein sequence ID" value="TraesCS2D03G1189300.1.CDS"/>
    <property type="gene ID" value="TraesCS2D03G1189300"/>
</dbReference>
<dbReference type="Gramene" id="TraesCS2D02G534000.1">
    <property type="protein sequence ID" value="TraesCS2D02G534000.1"/>
    <property type="gene ID" value="TraesCS2D02G534000"/>
</dbReference>
<dbReference type="Gramene" id="TraesCAD_scaffold_018352_01G000200.1">
    <property type="protein sequence ID" value="TraesCAD_scaffold_018352_01G000200.1"/>
    <property type="gene ID" value="TraesCAD_scaffold_018352_01G000200"/>
</dbReference>
<dbReference type="Gramene" id="TraesROB_scaffold_052004_01G000500.1">
    <property type="protein sequence ID" value="TraesROB_scaffold_052004_01G000500.1"/>
    <property type="gene ID" value="TraesROB_scaffold_052004_01G000500"/>
</dbReference>
<dbReference type="AlphaFoldDB" id="A0A3B6DN14"/>
<dbReference type="EnsemblPlants" id="TraesCS2D02G534000.1">
    <property type="protein sequence ID" value="TraesCS2D02G534000.1"/>
    <property type="gene ID" value="TraesCS2D02G534000"/>
</dbReference>
<reference evidence="2" key="2">
    <citation type="submission" date="2018-10" db="UniProtKB">
        <authorList>
            <consortium name="EnsemblPlants"/>
        </authorList>
    </citation>
    <scope>IDENTIFICATION</scope>
</reference>
<accession>A0A3B6DN14</accession>
<dbReference type="Gramene" id="TraesSYM2D03G01304120.1">
    <property type="protein sequence ID" value="TraesSYM2D03G01304120.1"/>
    <property type="gene ID" value="TraesSYM2D03G01304120"/>
</dbReference>
<evidence type="ECO:0000313" key="2">
    <source>
        <dbReference type="EnsemblPlants" id="TraesCS2D02G534000.1"/>
    </source>
</evidence>
<evidence type="ECO:0000313" key="3">
    <source>
        <dbReference type="Proteomes" id="UP000019116"/>
    </source>
</evidence>
<organism evidence="2">
    <name type="scientific">Triticum aestivum</name>
    <name type="common">Wheat</name>
    <dbReference type="NCBI Taxonomy" id="4565"/>
    <lineage>
        <taxon>Eukaryota</taxon>
        <taxon>Viridiplantae</taxon>
        <taxon>Streptophyta</taxon>
        <taxon>Embryophyta</taxon>
        <taxon>Tracheophyta</taxon>
        <taxon>Spermatophyta</taxon>
        <taxon>Magnoliopsida</taxon>
        <taxon>Liliopsida</taxon>
        <taxon>Poales</taxon>
        <taxon>Poaceae</taxon>
        <taxon>BOP clade</taxon>
        <taxon>Pooideae</taxon>
        <taxon>Triticodae</taxon>
        <taxon>Triticeae</taxon>
        <taxon>Triticinae</taxon>
        <taxon>Triticum</taxon>
    </lineage>
</organism>
<proteinExistence type="predicted"/>
<name>A0A3B6DN14_WHEAT</name>
<evidence type="ECO:0000256" key="1">
    <source>
        <dbReference type="SAM" id="MobiDB-lite"/>
    </source>
</evidence>
<reference evidence="2" key="1">
    <citation type="submission" date="2018-08" db="EMBL/GenBank/DDBJ databases">
        <authorList>
            <person name="Rossello M."/>
        </authorList>
    </citation>
    <scope>NUCLEOTIDE SEQUENCE [LARGE SCALE GENOMIC DNA]</scope>
    <source>
        <strain evidence="2">cv. Chinese Spring</strain>
    </source>
</reference>
<keyword evidence="3" id="KW-1185">Reference proteome</keyword>
<dbReference type="Gramene" id="TraesSTA2D03G01274520.1">
    <property type="protein sequence ID" value="TraesSTA2D03G01274520.1"/>
    <property type="gene ID" value="TraesSTA2D03G01274520"/>
</dbReference>
<protein>
    <submittedName>
        <fullName evidence="2">Uncharacterized protein</fullName>
    </submittedName>
</protein>
<sequence>MSSGGHLSVCRSTAAGFCGVLECADDESSGGSGHDRALLCASSPNTLGFRTVETGTRTRQATGRRLVEHPPQRGEIEYNSQFMEGMLIQAEQAPATHEQEEEPFPGSRARCDEAARGRPGRRLLAEEPQRISPNFPVPPPPLDSVEGVLLASRSTFD</sequence>